<protein>
    <recommendedName>
        <fullName evidence="5">Cell division control protein 73 C-terminal domain-containing protein</fullName>
    </recommendedName>
</protein>
<dbReference type="HOGENOM" id="CLU_025849_2_1_1"/>
<comment type="subcellular location">
    <subcellularLocation>
        <location evidence="1">Nucleus</location>
    </subcellularLocation>
</comment>
<evidence type="ECO:0000313" key="7">
    <source>
        <dbReference type="Proteomes" id="UP000002748"/>
    </source>
</evidence>
<dbReference type="Pfam" id="PF05179">
    <property type="entry name" value="CDC73_C"/>
    <property type="match status" value="1"/>
</dbReference>
<name>J5QUA9_TRIAS</name>
<dbReference type="PANTHER" id="PTHR12466:SF8">
    <property type="entry name" value="PARAFIBROMIN"/>
    <property type="match status" value="1"/>
</dbReference>
<accession>J5QUA9</accession>
<dbReference type="GO" id="GO:0000993">
    <property type="term" value="F:RNA polymerase II complex binding"/>
    <property type="evidence" value="ECO:0007669"/>
    <property type="project" value="TreeGrafter"/>
</dbReference>
<dbReference type="Proteomes" id="UP000002748">
    <property type="component" value="Unassembled WGS sequence"/>
</dbReference>
<proteinExistence type="inferred from homology"/>
<organism evidence="6 7">
    <name type="scientific">Trichosporon asahii var. asahii (strain ATCC 90039 / CBS 2479 / JCM 2466 / KCTC 7840 / NBRC 103889/ NCYC 2677 / UAMH 7654)</name>
    <name type="common">Yeast</name>
    <dbReference type="NCBI Taxonomy" id="1186058"/>
    <lineage>
        <taxon>Eukaryota</taxon>
        <taxon>Fungi</taxon>
        <taxon>Dikarya</taxon>
        <taxon>Basidiomycota</taxon>
        <taxon>Agaricomycotina</taxon>
        <taxon>Tremellomycetes</taxon>
        <taxon>Trichosporonales</taxon>
        <taxon>Trichosporonaceae</taxon>
        <taxon>Trichosporon</taxon>
    </lineage>
</organism>
<dbReference type="InterPro" id="IPR038103">
    <property type="entry name" value="CDC73_C_sf"/>
</dbReference>
<sequence>MSDPLDLLRASISENRPAVLLSDGGAPADSITTAASLSFPQASGDAITIPKDAATRYARTDAREDFYNVGQLWLAWTEREAGVRDYLQKGQAAGVGYVAITDRRGVIDFLQGVTDGGVRVLGAGEDASADAGPSRPAAAQKRKYEVNVADREFCKKLREQEVELRDRNTVLRVSASGKVNFVKGTMNEKIRAFRKSFESGGRGQAAAPAAHDLNRPRKQKASTPIIIISSSPTSLITMWNVKKFEPSDVARQAQAQQGNLRAEDLVPVLRKRHGPHGEITTKDRVVCVVTTGQAWQFKPYKWMDPKVLFRHVKGVYFQWNNEPVAPAIRDWNVTEMKVVAEFWRAIDSRRR</sequence>
<dbReference type="EMBL" id="ALBS01000178">
    <property type="protein sequence ID" value="EJT49138.1"/>
    <property type="molecule type" value="Genomic_DNA"/>
</dbReference>
<dbReference type="GO" id="GO:0006368">
    <property type="term" value="P:transcription elongation by RNA polymerase II"/>
    <property type="evidence" value="ECO:0007669"/>
    <property type="project" value="InterPro"/>
</dbReference>
<comment type="caution">
    <text evidence="6">The sequence shown here is derived from an EMBL/GenBank/DDBJ whole genome shotgun (WGS) entry which is preliminary data.</text>
</comment>
<evidence type="ECO:0000259" key="5">
    <source>
        <dbReference type="Pfam" id="PF05179"/>
    </source>
</evidence>
<evidence type="ECO:0000256" key="2">
    <source>
        <dbReference type="ARBA" id="ARBA00010427"/>
    </source>
</evidence>
<reference evidence="6 7" key="1">
    <citation type="journal article" date="2012" name="Eukaryot. Cell">
        <title>Draft genome sequence of CBS 2479, the standard type strain of Trichosporon asahii.</title>
        <authorList>
            <person name="Yang R.Y."/>
            <person name="Li H.T."/>
            <person name="Zhu H."/>
            <person name="Zhou G.P."/>
            <person name="Wang M."/>
            <person name="Wang L."/>
        </authorList>
    </citation>
    <scope>NUCLEOTIDE SEQUENCE [LARGE SCALE GENOMIC DNA]</scope>
    <source>
        <strain evidence="7">ATCC 90039 / CBS 2479 / JCM 2466 / KCTC 7840 / NCYC 2677 / UAMH 7654</strain>
    </source>
</reference>
<comment type="similarity">
    <text evidence="2">Belongs to the CDC73 family.</text>
</comment>
<dbReference type="InterPro" id="IPR007852">
    <property type="entry name" value="Cdc73/Parafibromin"/>
</dbReference>
<dbReference type="KEGG" id="tasa:A1Q1_01787"/>
<dbReference type="OrthoDB" id="2186602at2759"/>
<dbReference type="RefSeq" id="XP_014180301.1">
    <property type="nucleotide sequence ID" value="XM_014324826.1"/>
</dbReference>
<dbReference type="GO" id="GO:0016593">
    <property type="term" value="C:Cdc73/Paf1 complex"/>
    <property type="evidence" value="ECO:0007669"/>
    <property type="project" value="InterPro"/>
</dbReference>
<gene>
    <name evidence="6" type="ORF">A1Q1_01787</name>
</gene>
<keyword evidence="4" id="KW-0539">Nucleus</keyword>
<keyword evidence="3" id="KW-0804">Transcription</keyword>
<dbReference type="AlphaFoldDB" id="J5QUA9"/>
<dbReference type="InterPro" id="IPR031336">
    <property type="entry name" value="CDC73_C"/>
</dbReference>
<evidence type="ECO:0000256" key="3">
    <source>
        <dbReference type="ARBA" id="ARBA00023163"/>
    </source>
</evidence>
<dbReference type="PANTHER" id="PTHR12466">
    <property type="entry name" value="CDC73 DOMAIN PROTEIN"/>
    <property type="match status" value="1"/>
</dbReference>
<dbReference type="GeneID" id="25985301"/>
<evidence type="ECO:0000256" key="4">
    <source>
        <dbReference type="ARBA" id="ARBA00023242"/>
    </source>
</evidence>
<dbReference type="VEuPathDB" id="FungiDB:A1Q1_01787"/>
<feature type="domain" description="Cell division control protein 73 C-terminal" evidence="5">
    <location>
        <begin position="221"/>
        <end position="338"/>
    </location>
</feature>
<evidence type="ECO:0000256" key="1">
    <source>
        <dbReference type="ARBA" id="ARBA00004123"/>
    </source>
</evidence>
<dbReference type="GO" id="GO:0032968">
    <property type="term" value="P:positive regulation of transcription elongation by RNA polymerase II"/>
    <property type="evidence" value="ECO:0007669"/>
    <property type="project" value="TreeGrafter"/>
</dbReference>
<evidence type="ECO:0000313" key="6">
    <source>
        <dbReference type="EMBL" id="EJT49138.1"/>
    </source>
</evidence>
<dbReference type="Gene3D" id="3.40.50.11990">
    <property type="entry name" value="RNA polymerase II accessory factor, Cdc73 C-terminal domain"/>
    <property type="match status" value="1"/>
</dbReference>